<evidence type="ECO:0008006" key="3">
    <source>
        <dbReference type="Google" id="ProtNLM"/>
    </source>
</evidence>
<dbReference type="Proteomes" id="UP000076798">
    <property type="component" value="Unassembled WGS sequence"/>
</dbReference>
<proteinExistence type="predicted"/>
<dbReference type="Gene3D" id="3.30.460.40">
    <property type="match status" value="1"/>
</dbReference>
<dbReference type="OrthoDB" id="3168582at2759"/>
<sequence length="201" mass="22276">MESIPKELLDEAAHALARVLSGSGIGYAMCGGYLAVTLGVEDRETQDIDCIVQSPFKKVVRAFTSSSENFTVPSGLASDVLRVTFRSNSGIDVKVELLQAGMFGPVRLTPSNTMSINGIVFLSPTEYVRTKVKAWTSRKYGRDVWDVLWVLRNFEDLDIDRINPEDGLDEMAEEHSDIRQVWFDIRDAVYDSTGSEGGEDS</sequence>
<protein>
    <recommendedName>
        <fullName evidence="3">Nucleotidyl transferase</fullName>
    </recommendedName>
</protein>
<dbReference type="AlphaFoldDB" id="A0A165X7V6"/>
<accession>A0A165X7V6</accession>
<keyword evidence="2" id="KW-1185">Reference proteome</keyword>
<evidence type="ECO:0000313" key="2">
    <source>
        <dbReference type="Proteomes" id="UP000076798"/>
    </source>
</evidence>
<reference evidence="1 2" key="1">
    <citation type="journal article" date="2016" name="Mol. Biol. Evol.">
        <title>Comparative Genomics of Early-Diverging Mushroom-Forming Fungi Provides Insights into the Origins of Lignocellulose Decay Capabilities.</title>
        <authorList>
            <person name="Nagy L.G."/>
            <person name="Riley R."/>
            <person name="Tritt A."/>
            <person name="Adam C."/>
            <person name="Daum C."/>
            <person name="Floudas D."/>
            <person name="Sun H."/>
            <person name="Yadav J.S."/>
            <person name="Pangilinan J."/>
            <person name="Larsson K.H."/>
            <person name="Matsuura K."/>
            <person name="Barry K."/>
            <person name="Labutti K."/>
            <person name="Kuo R."/>
            <person name="Ohm R.A."/>
            <person name="Bhattacharya S.S."/>
            <person name="Shirouzu T."/>
            <person name="Yoshinaga Y."/>
            <person name="Martin F.M."/>
            <person name="Grigoriev I.V."/>
            <person name="Hibbett D.S."/>
        </authorList>
    </citation>
    <scope>NUCLEOTIDE SEQUENCE [LARGE SCALE GENOMIC DNA]</scope>
    <source>
        <strain evidence="1 2">HHB10207 ss-3</strain>
    </source>
</reference>
<dbReference type="EMBL" id="KV428427">
    <property type="protein sequence ID" value="KZT31917.1"/>
    <property type="molecule type" value="Genomic_DNA"/>
</dbReference>
<name>A0A165X7V6_9AGAM</name>
<dbReference type="Pfam" id="PF08843">
    <property type="entry name" value="AbiEii"/>
    <property type="match status" value="1"/>
</dbReference>
<gene>
    <name evidence="1" type="ORF">SISSUDRAFT_1123654</name>
</gene>
<dbReference type="InterPro" id="IPR014942">
    <property type="entry name" value="AbiEii"/>
</dbReference>
<evidence type="ECO:0000313" key="1">
    <source>
        <dbReference type="EMBL" id="KZT31917.1"/>
    </source>
</evidence>
<organism evidence="1 2">
    <name type="scientific">Sistotremastrum suecicum HHB10207 ss-3</name>
    <dbReference type="NCBI Taxonomy" id="1314776"/>
    <lineage>
        <taxon>Eukaryota</taxon>
        <taxon>Fungi</taxon>
        <taxon>Dikarya</taxon>
        <taxon>Basidiomycota</taxon>
        <taxon>Agaricomycotina</taxon>
        <taxon>Agaricomycetes</taxon>
        <taxon>Sistotremastrales</taxon>
        <taxon>Sistotremastraceae</taxon>
        <taxon>Sistotremastrum</taxon>
    </lineage>
</organism>